<keyword evidence="3" id="KW-0004">4Fe-4S</keyword>
<dbReference type="Proteomes" id="UP000319212">
    <property type="component" value="Unassembled WGS sequence"/>
</dbReference>
<sequence>MASQTVTLSSDIDWPGFRSEARALLARQVPPDDVVWHTRASAEGDLFASLEAPRAQGVASASAIVPPAFVRLCETVVLHQDSARFGLLYRLLWRLVHEPGLRHDTIDADRVRAQHMAQAVRRDMHKMKAFVRFRTVTEDEGRAPLHVAWFEPEHHIVEAVAPFFMRRFTQMRWAILTPERSVEWHPGSSADAMAVTDKPASEGRLEFGPGARAEDAPPADAGEALWLTYYANIFNPARLKLAMMQKEMPRRYWHNLPEAELISPLAAEAMARSCRMIDAPATRTARRIVPIERPVERAVESALFEQHAGAPVLDSSSVSLPADPADALAQLRRATDRCRECPIGEHATQSVFGEGPPGAALMVVGEQPGDQEDLRGRPFVGPAGQLFDRAIGELGWPRDALYVTNAVKHFKFELRGKRRIHKTPTQREAAACLHWLESEMAQVRPQAVLALGATAARAVLGRAVAVMSERGQWHTGPRGERVLVTLHPSALLRGDPAHRDEAYAAWLDDLSKATHVLRAEAGESVDR</sequence>
<dbReference type="EMBL" id="RCZI01000002">
    <property type="protein sequence ID" value="TPG29440.1"/>
    <property type="molecule type" value="Genomic_DNA"/>
</dbReference>
<reference evidence="11 12" key="1">
    <citation type="journal article" date="2019" name="Environ. Microbiol.">
        <title>Species interactions and distinct microbial communities in high Arctic permafrost affected cryosols are associated with the CH4 and CO2 gas fluxes.</title>
        <authorList>
            <person name="Altshuler I."/>
            <person name="Hamel J."/>
            <person name="Turney S."/>
            <person name="Magnuson E."/>
            <person name="Levesque R."/>
            <person name="Greer C."/>
            <person name="Whyte L.G."/>
        </authorList>
    </citation>
    <scope>NUCLEOTIDE SEQUENCE [LARGE SCALE GENOMIC DNA]</scope>
    <source>
        <strain evidence="11 12">S06.C</strain>
    </source>
</reference>
<dbReference type="OrthoDB" id="5290748at2"/>
<dbReference type="PANTHER" id="PTHR33693:SF9">
    <property type="entry name" value="TYPE-4 URACIL-DNA GLYCOSYLASE"/>
    <property type="match status" value="1"/>
</dbReference>
<evidence type="ECO:0000256" key="8">
    <source>
        <dbReference type="ARBA" id="ARBA00023014"/>
    </source>
</evidence>
<dbReference type="Gene3D" id="3.40.470.10">
    <property type="entry name" value="Uracil-DNA glycosylase-like domain"/>
    <property type="match status" value="1"/>
</dbReference>
<comment type="caution">
    <text evidence="11">The sequence shown here is derived from an EMBL/GenBank/DDBJ whole genome shotgun (WGS) entry which is preliminary data.</text>
</comment>
<gene>
    <name evidence="11" type="ORF">EAH82_10810</name>
</gene>
<dbReference type="NCBIfam" id="TIGR03915">
    <property type="entry name" value="SAM_7_link_chp"/>
    <property type="match status" value="1"/>
</dbReference>
<dbReference type="GO" id="GO:0051539">
    <property type="term" value="F:4 iron, 4 sulfur cluster binding"/>
    <property type="evidence" value="ECO:0007669"/>
    <property type="project" value="UniProtKB-KW"/>
</dbReference>
<dbReference type="InterPro" id="IPR005273">
    <property type="entry name" value="Ura-DNA_glyco_family4"/>
</dbReference>
<dbReference type="CDD" id="cd10030">
    <property type="entry name" value="UDG-F4_TTUDGA_SPO1dp_like"/>
    <property type="match status" value="1"/>
</dbReference>
<evidence type="ECO:0000256" key="2">
    <source>
        <dbReference type="ARBA" id="ARBA00019403"/>
    </source>
</evidence>
<dbReference type="Pfam" id="PF13566">
    <property type="entry name" value="DUF4130"/>
    <property type="match status" value="1"/>
</dbReference>
<evidence type="ECO:0000256" key="6">
    <source>
        <dbReference type="ARBA" id="ARBA00022801"/>
    </source>
</evidence>
<dbReference type="Pfam" id="PF03167">
    <property type="entry name" value="UDG"/>
    <property type="match status" value="1"/>
</dbReference>
<dbReference type="SMART" id="SM00986">
    <property type="entry name" value="UDG"/>
    <property type="match status" value="1"/>
</dbReference>
<evidence type="ECO:0000256" key="7">
    <source>
        <dbReference type="ARBA" id="ARBA00023004"/>
    </source>
</evidence>
<proteinExistence type="inferred from homology"/>
<keyword evidence="4" id="KW-0479">Metal-binding</keyword>
<dbReference type="SUPFAM" id="SSF52141">
    <property type="entry name" value="Uracil-DNA glycosylase-like"/>
    <property type="match status" value="1"/>
</dbReference>
<evidence type="ECO:0000256" key="4">
    <source>
        <dbReference type="ARBA" id="ARBA00022723"/>
    </source>
</evidence>
<dbReference type="GO" id="GO:0046872">
    <property type="term" value="F:metal ion binding"/>
    <property type="evidence" value="ECO:0007669"/>
    <property type="project" value="UniProtKB-KW"/>
</dbReference>
<dbReference type="InterPro" id="IPR005122">
    <property type="entry name" value="Uracil-DNA_glycosylase-like"/>
</dbReference>
<accession>A0A502DZ53</accession>
<organism evidence="11 12">
    <name type="scientific">Variovorax guangxiensis</name>
    <dbReference type="NCBI Taxonomy" id="1775474"/>
    <lineage>
        <taxon>Bacteria</taxon>
        <taxon>Pseudomonadati</taxon>
        <taxon>Pseudomonadota</taxon>
        <taxon>Betaproteobacteria</taxon>
        <taxon>Burkholderiales</taxon>
        <taxon>Comamonadaceae</taxon>
        <taxon>Variovorax</taxon>
    </lineage>
</organism>
<keyword evidence="5" id="KW-0227">DNA damage</keyword>
<keyword evidence="8" id="KW-0411">Iron-sulfur</keyword>
<evidence type="ECO:0000256" key="3">
    <source>
        <dbReference type="ARBA" id="ARBA00022485"/>
    </source>
</evidence>
<dbReference type="InterPro" id="IPR023875">
    <property type="entry name" value="DNA_repair_put"/>
</dbReference>
<name>A0A502DZ53_9BURK</name>
<comment type="similarity">
    <text evidence="1">Belongs to the uracil-DNA glycosylase (UDG) superfamily. Type 4 (UDGa) family.</text>
</comment>
<dbReference type="InterPro" id="IPR036895">
    <property type="entry name" value="Uracil-DNA_glycosylase-like_sf"/>
</dbReference>
<dbReference type="SMART" id="SM00987">
    <property type="entry name" value="UreE_C"/>
    <property type="match status" value="1"/>
</dbReference>
<evidence type="ECO:0000256" key="9">
    <source>
        <dbReference type="ARBA" id="ARBA00023204"/>
    </source>
</evidence>
<keyword evidence="6" id="KW-0378">Hydrolase</keyword>
<dbReference type="GO" id="GO:0097506">
    <property type="term" value="F:deaminated base DNA N-glycosylase activity"/>
    <property type="evidence" value="ECO:0007669"/>
    <property type="project" value="UniProtKB-ARBA"/>
</dbReference>
<evidence type="ECO:0000256" key="5">
    <source>
        <dbReference type="ARBA" id="ARBA00022763"/>
    </source>
</evidence>
<evidence type="ECO:0000313" key="12">
    <source>
        <dbReference type="Proteomes" id="UP000319212"/>
    </source>
</evidence>
<dbReference type="RefSeq" id="WP_140841554.1">
    <property type="nucleotide sequence ID" value="NZ_RCZI01000002.1"/>
</dbReference>
<dbReference type="PANTHER" id="PTHR33693">
    <property type="entry name" value="TYPE-5 URACIL-DNA GLYCOSYLASE"/>
    <property type="match status" value="1"/>
</dbReference>
<keyword evidence="9" id="KW-0234">DNA repair</keyword>
<dbReference type="GO" id="GO:0006281">
    <property type="term" value="P:DNA repair"/>
    <property type="evidence" value="ECO:0007669"/>
    <property type="project" value="UniProtKB-KW"/>
</dbReference>
<keyword evidence="7" id="KW-0408">Iron</keyword>
<dbReference type="NCBIfam" id="TIGR03914">
    <property type="entry name" value="UDG_fam_dom"/>
    <property type="match status" value="1"/>
</dbReference>
<dbReference type="InterPro" id="IPR051536">
    <property type="entry name" value="UDG_Type-4/5"/>
</dbReference>
<feature type="domain" description="Uracil-DNA glycosylase-like" evidence="10">
    <location>
        <begin position="352"/>
        <end position="511"/>
    </location>
</feature>
<dbReference type="InterPro" id="IPR025404">
    <property type="entry name" value="DUF4130"/>
</dbReference>
<protein>
    <recommendedName>
        <fullName evidence="2">Type-4 uracil-DNA glycosylase</fullName>
    </recommendedName>
</protein>
<dbReference type="AlphaFoldDB" id="A0A502DZ53"/>
<evidence type="ECO:0000313" key="11">
    <source>
        <dbReference type="EMBL" id="TPG29440.1"/>
    </source>
</evidence>
<evidence type="ECO:0000259" key="10">
    <source>
        <dbReference type="SMART" id="SM00986"/>
    </source>
</evidence>
<evidence type="ECO:0000256" key="1">
    <source>
        <dbReference type="ARBA" id="ARBA00006521"/>
    </source>
</evidence>